<dbReference type="EMBL" id="JAGKSQ010000004">
    <property type="protein sequence ID" value="MBP3951682.1"/>
    <property type="molecule type" value="Genomic_DNA"/>
</dbReference>
<dbReference type="Proteomes" id="UP000678228">
    <property type="component" value="Unassembled WGS sequence"/>
</dbReference>
<evidence type="ECO:0000313" key="3">
    <source>
        <dbReference type="Proteomes" id="UP000678228"/>
    </source>
</evidence>
<keyword evidence="3" id="KW-1185">Reference proteome</keyword>
<feature type="transmembrane region" description="Helical" evidence="1">
    <location>
        <begin position="6"/>
        <end position="25"/>
    </location>
</feature>
<organism evidence="2 3">
    <name type="scientific">Halalkalibacter suaedae</name>
    <dbReference type="NCBI Taxonomy" id="2822140"/>
    <lineage>
        <taxon>Bacteria</taxon>
        <taxon>Bacillati</taxon>
        <taxon>Bacillota</taxon>
        <taxon>Bacilli</taxon>
        <taxon>Bacillales</taxon>
        <taxon>Bacillaceae</taxon>
        <taxon>Halalkalibacter</taxon>
    </lineage>
</organism>
<feature type="transmembrane region" description="Helical" evidence="1">
    <location>
        <begin position="77"/>
        <end position="96"/>
    </location>
</feature>
<dbReference type="AlphaFoldDB" id="A0A940WWA9"/>
<evidence type="ECO:0000313" key="2">
    <source>
        <dbReference type="EMBL" id="MBP3951682.1"/>
    </source>
</evidence>
<dbReference type="RefSeq" id="WP_210597378.1">
    <property type="nucleotide sequence ID" value="NZ_JAGKSQ010000004.1"/>
</dbReference>
<sequence length="101" mass="11256">MFVVSIIVMLCGLTVIFIGNKVRVSGKTTFIAGNHVTFHPQNEQKLAIRIGILLMVLGLETLLFPLVFHLISGIEGYHFAVVVFLHVFVVFILMIFDQVGI</sequence>
<proteinExistence type="predicted"/>
<name>A0A940WWA9_9BACI</name>
<keyword evidence="1" id="KW-0812">Transmembrane</keyword>
<accession>A0A940WWA9</accession>
<reference evidence="2" key="1">
    <citation type="submission" date="2021-03" db="EMBL/GenBank/DDBJ databases">
        <title>Bacillus suaedae sp. nov., isolated from Suaeda aralocaspica.</title>
        <authorList>
            <person name="Lei R.F.R."/>
        </authorList>
    </citation>
    <scope>NUCLEOTIDE SEQUENCE</scope>
    <source>
        <strain evidence="2">YZJH907-2</strain>
    </source>
</reference>
<gene>
    <name evidence="2" type="ORF">J7W16_11100</name>
</gene>
<protein>
    <submittedName>
        <fullName evidence="2">Uncharacterized protein</fullName>
    </submittedName>
</protein>
<keyword evidence="1" id="KW-1133">Transmembrane helix</keyword>
<keyword evidence="1" id="KW-0472">Membrane</keyword>
<feature type="transmembrane region" description="Helical" evidence="1">
    <location>
        <begin position="46"/>
        <end position="71"/>
    </location>
</feature>
<comment type="caution">
    <text evidence="2">The sequence shown here is derived from an EMBL/GenBank/DDBJ whole genome shotgun (WGS) entry which is preliminary data.</text>
</comment>
<evidence type="ECO:0000256" key="1">
    <source>
        <dbReference type="SAM" id="Phobius"/>
    </source>
</evidence>